<reference evidence="3 4" key="1">
    <citation type="submission" date="2019-07" db="EMBL/GenBank/DDBJ databases">
        <title>Caenimonas sedimenti sp. nov., isolated from activated sludge.</title>
        <authorList>
            <person name="Xu J."/>
        </authorList>
    </citation>
    <scope>NUCLEOTIDE SEQUENCE [LARGE SCALE GENOMIC DNA]</scope>
    <source>
        <strain evidence="3 4">HX-9-20</strain>
    </source>
</reference>
<comment type="caution">
    <text evidence="3">The sequence shown here is derived from an EMBL/GenBank/DDBJ whole genome shotgun (WGS) entry which is preliminary data.</text>
</comment>
<accession>A0A562ZM50</accession>
<dbReference type="Proteomes" id="UP000318199">
    <property type="component" value="Unassembled WGS sequence"/>
</dbReference>
<dbReference type="Pfam" id="PF13511">
    <property type="entry name" value="DUF4124"/>
    <property type="match status" value="1"/>
</dbReference>
<evidence type="ECO:0000259" key="2">
    <source>
        <dbReference type="Pfam" id="PF13511"/>
    </source>
</evidence>
<protein>
    <submittedName>
        <fullName evidence="3">DUF4124 domain-containing protein</fullName>
    </submittedName>
</protein>
<feature type="region of interest" description="Disordered" evidence="1">
    <location>
        <begin position="96"/>
        <end position="175"/>
    </location>
</feature>
<keyword evidence="4" id="KW-1185">Reference proteome</keyword>
<feature type="compositionally biased region" description="Basic and acidic residues" evidence="1">
    <location>
        <begin position="96"/>
        <end position="118"/>
    </location>
</feature>
<organism evidence="3 4">
    <name type="scientific">Caenimonas sedimenti</name>
    <dbReference type="NCBI Taxonomy" id="2596921"/>
    <lineage>
        <taxon>Bacteria</taxon>
        <taxon>Pseudomonadati</taxon>
        <taxon>Pseudomonadota</taxon>
        <taxon>Betaproteobacteria</taxon>
        <taxon>Burkholderiales</taxon>
        <taxon>Comamonadaceae</taxon>
        <taxon>Caenimonas</taxon>
    </lineage>
</organism>
<feature type="domain" description="DUF4124" evidence="2">
    <location>
        <begin position="65"/>
        <end position="115"/>
    </location>
</feature>
<feature type="compositionally biased region" description="Basic and acidic residues" evidence="1">
    <location>
        <begin position="155"/>
        <end position="175"/>
    </location>
</feature>
<gene>
    <name evidence="3" type="ORF">FN976_19300</name>
</gene>
<evidence type="ECO:0000313" key="4">
    <source>
        <dbReference type="Proteomes" id="UP000318199"/>
    </source>
</evidence>
<dbReference type="AlphaFoldDB" id="A0A562ZM50"/>
<dbReference type="InterPro" id="IPR025392">
    <property type="entry name" value="DUF4124"/>
</dbReference>
<name>A0A562ZM50_9BURK</name>
<proteinExistence type="predicted"/>
<evidence type="ECO:0000313" key="3">
    <source>
        <dbReference type="EMBL" id="TWO69436.1"/>
    </source>
</evidence>
<dbReference type="EMBL" id="VOBQ01000015">
    <property type="protein sequence ID" value="TWO69436.1"/>
    <property type="molecule type" value="Genomic_DNA"/>
</dbReference>
<feature type="region of interest" description="Disordered" evidence="1">
    <location>
        <begin position="15"/>
        <end position="45"/>
    </location>
</feature>
<sequence>MRNWSHRRVFTMRCGGSRSASGLPTPPLCSSVGDLPTEPGPESEKTMTTRWMPLICAAGLLFAAAQATAQAHKPLYKCTDAKGKPVYTQMPCEDAKIVGEKKPKPDARKETPPQDRARAANRARLSPEELQKCDGLAATIKDQEATLKAKPAPHNPEDERPLTQSRKEYREMRCA</sequence>
<evidence type="ECO:0000256" key="1">
    <source>
        <dbReference type="SAM" id="MobiDB-lite"/>
    </source>
</evidence>